<protein>
    <recommendedName>
        <fullName evidence="2">SCP domain-containing protein</fullName>
    </recommendedName>
</protein>
<keyword evidence="4" id="KW-1185">Reference proteome</keyword>
<evidence type="ECO:0000313" key="4">
    <source>
        <dbReference type="Proteomes" id="UP000054350"/>
    </source>
</evidence>
<feature type="domain" description="SCP" evidence="2">
    <location>
        <begin position="43"/>
        <end position="156"/>
    </location>
</feature>
<sequence>MNAVAALIAVLVALVAVCSAAPVTSTTTAVNVTSTDYTPAAVTYFNTFRTVAKVPAMRANDALISACRRHAIDMAKNKFLGERGSDGSTTVSRANDAKYKWSKLGLTMGTGYASADAYLKTMNKDNNPWIVDKAIVDIGAVYARIAPNGQIYYDVCYGAPAL</sequence>
<evidence type="ECO:0000313" key="3">
    <source>
        <dbReference type="EMBL" id="KNE72167.1"/>
    </source>
</evidence>
<dbReference type="Gene3D" id="3.40.33.10">
    <property type="entry name" value="CAP"/>
    <property type="match status" value="1"/>
</dbReference>
<dbReference type="InterPro" id="IPR014044">
    <property type="entry name" value="CAP_dom"/>
</dbReference>
<dbReference type="InterPro" id="IPR035940">
    <property type="entry name" value="CAP_sf"/>
</dbReference>
<gene>
    <name evidence="3" type="ORF">AMAG_16653</name>
</gene>
<dbReference type="VEuPathDB" id="FungiDB:AMAG_16653"/>
<accession>A0A0L0TBM8</accession>
<organism evidence="3 4">
    <name type="scientific">Allomyces macrogynus (strain ATCC 38327)</name>
    <name type="common">Allomyces javanicus var. macrogynus</name>
    <dbReference type="NCBI Taxonomy" id="578462"/>
    <lineage>
        <taxon>Eukaryota</taxon>
        <taxon>Fungi</taxon>
        <taxon>Fungi incertae sedis</taxon>
        <taxon>Blastocladiomycota</taxon>
        <taxon>Blastocladiomycetes</taxon>
        <taxon>Blastocladiales</taxon>
        <taxon>Blastocladiaceae</taxon>
        <taxon>Allomyces</taxon>
    </lineage>
</organism>
<dbReference type="PANTHER" id="PTHR31157">
    <property type="entry name" value="SCP DOMAIN-CONTAINING PROTEIN"/>
    <property type="match status" value="1"/>
</dbReference>
<dbReference type="OrthoDB" id="5555196at2759"/>
<evidence type="ECO:0000259" key="2">
    <source>
        <dbReference type="Pfam" id="PF00188"/>
    </source>
</evidence>
<dbReference type="Proteomes" id="UP000054350">
    <property type="component" value="Unassembled WGS sequence"/>
</dbReference>
<dbReference type="SUPFAM" id="SSF55797">
    <property type="entry name" value="PR-1-like"/>
    <property type="match status" value="1"/>
</dbReference>
<evidence type="ECO:0000256" key="1">
    <source>
        <dbReference type="SAM" id="SignalP"/>
    </source>
</evidence>
<dbReference type="EMBL" id="GG745377">
    <property type="protein sequence ID" value="KNE72167.1"/>
    <property type="molecule type" value="Genomic_DNA"/>
</dbReference>
<reference evidence="4" key="2">
    <citation type="submission" date="2009-11" db="EMBL/GenBank/DDBJ databases">
        <title>The Genome Sequence of Allomyces macrogynus strain ATCC 38327.</title>
        <authorList>
            <consortium name="The Broad Institute Genome Sequencing Platform"/>
            <person name="Russ C."/>
            <person name="Cuomo C."/>
            <person name="Shea T."/>
            <person name="Young S.K."/>
            <person name="Zeng Q."/>
            <person name="Koehrsen M."/>
            <person name="Haas B."/>
            <person name="Borodovsky M."/>
            <person name="Guigo R."/>
            <person name="Alvarado L."/>
            <person name="Berlin A."/>
            <person name="Borenstein D."/>
            <person name="Chen Z."/>
            <person name="Engels R."/>
            <person name="Freedman E."/>
            <person name="Gellesch M."/>
            <person name="Goldberg J."/>
            <person name="Griggs A."/>
            <person name="Gujja S."/>
            <person name="Heiman D."/>
            <person name="Hepburn T."/>
            <person name="Howarth C."/>
            <person name="Jen D."/>
            <person name="Larson L."/>
            <person name="Lewis B."/>
            <person name="Mehta T."/>
            <person name="Park D."/>
            <person name="Pearson M."/>
            <person name="Roberts A."/>
            <person name="Saif S."/>
            <person name="Shenoy N."/>
            <person name="Sisk P."/>
            <person name="Stolte C."/>
            <person name="Sykes S."/>
            <person name="Walk T."/>
            <person name="White J."/>
            <person name="Yandava C."/>
            <person name="Burger G."/>
            <person name="Gray M.W."/>
            <person name="Holland P.W.H."/>
            <person name="King N."/>
            <person name="Lang F.B.F."/>
            <person name="Roger A.J."/>
            <person name="Ruiz-Trillo I."/>
            <person name="Lander E."/>
            <person name="Nusbaum C."/>
        </authorList>
    </citation>
    <scope>NUCLEOTIDE SEQUENCE [LARGE SCALE GENOMIC DNA]</scope>
    <source>
        <strain evidence="4">ATCC 38327</strain>
    </source>
</reference>
<reference evidence="3 4" key="1">
    <citation type="submission" date="2009-11" db="EMBL/GenBank/DDBJ databases">
        <title>Annotation of Allomyces macrogynus ATCC 38327.</title>
        <authorList>
            <consortium name="The Broad Institute Genome Sequencing Platform"/>
            <person name="Russ C."/>
            <person name="Cuomo C."/>
            <person name="Burger G."/>
            <person name="Gray M.W."/>
            <person name="Holland P.W.H."/>
            <person name="King N."/>
            <person name="Lang F.B.F."/>
            <person name="Roger A.J."/>
            <person name="Ruiz-Trillo I."/>
            <person name="Young S.K."/>
            <person name="Zeng Q."/>
            <person name="Gargeya S."/>
            <person name="Fitzgerald M."/>
            <person name="Haas B."/>
            <person name="Abouelleil A."/>
            <person name="Alvarado L."/>
            <person name="Arachchi H.M."/>
            <person name="Berlin A."/>
            <person name="Chapman S.B."/>
            <person name="Gearin G."/>
            <person name="Goldberg J."/>
            <person name="Griggs A."/>
            <person name="Gujja S."/>
            <person name="Hansen M."/>
            <person name="Heiman D."/>
            <person name="Howarth C."/>
            <person name="Larimer J."/>
            <person name="Lui A."/>
            <person name="MacDonald P.J.P."/>
            <person name="McCowen C."/>
            <person name="Montmayeur A."/>
            <person name="Murphy C."/>
            <person name="Neiman D."/>
            <person name="Pearson M."/>
            <person name="Priest M."/>
            <person name="Roberts A."/>
            <person name="Saif S."/>
            <person name="Shea T."/>
            <person name="Sisk P."/>
            <person name="Stolte C."/>
            <person name="Sykes S."/>
            <person name="Wortman J."/>
            <person name="Nusbaum C."/>
            <person name="Birren B."/>
        </authorList>
    </citation>
    <scope>NUCLEOTIDE SEQUENCE [LARGE SCALE GENOMIC DNA]</scope>
    <source>
        <strain evidence="3 4">ATCC 38327</strain>
    </source>
</reference>
<dbReference type="Pfam" id="PF00188">
    <property type="entry name" value="CAP"/>
    <property type="match status" value="1"/>
</dbReference>
<dbReference type="PANTHER" id="PTHR31157:SF1">
    <property type="entry name" value="SCP DOMAIN-CONTAINING PROTEIN"/>
    <property type="match status" value="1"/>
</dbReference>
<name>A0A0L0TBM8_ALLM3</name>
<feature type="signal peptide" evidence="1">
    <location>
        <begin position="1"/>
        <end position="20"/>
    </location>
</feature>
<dbReference type="AlphaFoldDB" id="A0A0L0TBM8"/>
<proteinExistence type="predicted"/>
<keyword evidence="1" id="KW-0732">Signal</keyword>
<feature type="chain" id="PRO_5005548465" description="SCP domain-containing protein" evidence="1">
    <location>
        <begin position="21"/>
        <end position="162"/>
    </location>
</feature>